<comment type="caution">
    <text evidence="7">The sequence shown here is derived from an EMBL/GenBank/DDBJ whole genome shotgun (WGS) entry which is preliminary data.</text>
</comment>
<reference evidence="7" key="1">
    <citation type="submission" date="2021-02" db="EMBL/GenBank/DDBJ databases">
        <authorList>
            <person name="Palmer J.M."/>
        </authorList>
    </citation>
    <scope>NUCLEOTIDE SEQUENCE</scope>
    <source>
        <strain evidence="7">SCRP23</strain>
    </source>
</reference>
<keyword evidence="8" id="KW-1185">Reference proteome</keyword>
<dbReference type="EMBL" id="JAGDFL010001198">
    <property type="protein sequence ID" value="KAG7377205.1"/>
    <property type="molecule type" value="Genomic_DNA"/>
</dbReference>
<protein>
    <recommendedName>
        <fullName evidence="5">RxLR effector protein</fullName>
    </recommendedName>
</protein>
<sequence>MRLTNFLLVATATLLASCEAVSPATGSTQTKFSMMASTEAVQVKDAVAGVKRFLRSINMEDYDEDDDDKDDDGGEDEAEDEERGLLDGYISRHGQAWVDKWVARANERAEAGSPQAT</sequence>
<name>A0A8T1V8C6_9STRA</name>
<feature type="chain" id="PRO_5035969485" description="RxLR effector protein" evidence="5">
    <location>
        <begin position="21"/>
        <end position="117"/>
    </location>
</feature>
<feature type="compositionally biased region" description="Acidic residues" evidence="6">
    <location>
        <begin position="60"/>
        <end position="82"/>
    </location>
</feature>
<evidence type="ECO:0000256" key="3">
    <source>
        <dbReference type="ARBA" id="ARBA00022525"/>
    </source>
</evidence>
<keyword evidence="4 5" id="KW-0732">Signal</keyword>
<comment type="subcellular location">
    <subcellularLocation>
        <location evidence="1 5">Secreted</location>
    </subcellularLocation>
</comment>
<keyword evidence="3 5" id="KW-0964">Secreted</keyword>
<accession>A0A8T1V8C6</accession>
<dbReference type="AlphaFoldDB" id="A0A8T1V8C6"/>
<dbReference type="Pfam" id="PF16810">
    <property type="entry name" value="RXLR"/>
    <property type="match status" value="1"/>
</dbReference>
<evidence type="ECO:0000313" key="8">
    <source>
        <dbReference type="Proteomes" id="UP000693981"/>
    </source>
</evidence>
<dbReference type="OrthoDB" id="129400at2759"/>
<feature type="signal peptide" evidence="5">
    <location>
        <begin position="1"/>
        <end position="20"/>
    </location>
</feature>
<dbReference type="Proteomes" id="UP000693981">
    <property type="component" value="Unassembled WGS sequence"/>
</dbReference>
<organism evidence="7 8">
    <name type="scientific">Phytophthora boehmeriae</name>
    <dbReference type="NCBI Taxonomy" id="109152"/>
    <lineage>
        <taxon>Eukaryota</taxon>
        <taxon>Sar</taxon>
        <taxon>Stramenopiles</taxon>
        <taxon>Oomycota</taxon>
        <taxon>Peronosporomycetes</taxon>
        <taxon>Peronosporales</taxon>
        <taxon>Peronosporaceae</taxon>
        <taxon>Phytophthora</taxon>
    </lineage>
</organism>
<evidence type="ECO:0000256" key="6">
    <source>
        <dbReference type="SAM" id="MobiDB-lite"/>
    </source>
</evidence>
<comment type="domain">
    <text evidence="5">The RxLR-dEER motif acts to carry the protein into the host cell cytoplasm through binding to cell surface phosphatidylinositol-3-phosphate.</text>
</comment>
<comment type="similarity">
    <text evidence="2 5">Belongs to the RxLR effector family.</text>
</comment>
<evidence type="ECO:0000256" key="4">
    <source>
        <dbReference type="ARBA" id="ARBA00022729"/>
    </source>
</evidence>
<dbReference type="InterPro" id="IPR031825">
    <property type="entry name" value="RXLR"/>
</dbReference>
<proteinExistence type="inferred from homology"/>
<evidence type="ECO:0000256" key="2">
    <source>
        <dbReference type="ARBA" id="ARBA00010400"/>
    </source>
</evidence>
<evidence type="ECO:0000256" key="5">
    <source>
        <dbReference type="RuleBase" id="RU367124"/>
    </source>
</evidence>
<dbReference type="GO" id="GO:0005576">
    <property type="term" value="C:extracellular region"/>
    <property type="evidence" value="ECO:0007669"/>
    <property type="project" value="UniProtKB-SubCell"/>
</dbReference>
<comment type="function">
    <text evidence="5">Effector that suppresses plant defense responses during pathogen infection.</text>
</comment>
<dbReference type="PROSITE" id="PS51257">
    <property type="entry name" value="PROKAR_LIPOPROTEIN"/>
    <property type="match status" value="1"/>
</dbReference>
<evidence type="ECO:0000313" key="7">
    <source>
        <dbReference type="EMBL" id="KAG7377205.1"/>
    </source>
</evidence>
<gene>
    <name evidence="7" type="ORF">PHYBOEH_000985</name>
</gene>
<feature type="region of interest" description="Disordered" evidence="6">
    <location>
        <begin position="59"/>
        <end position="86"/>
    </location>
</feature>
<evidence type="ECO:0000256" key="1">
    <source>
        <dbReference type="ARBA" id="ARBA00004613"/>
    </source>
</evidence>